<evidence type="ECO:0000256" key="1">
    <source>
        <dbReference type="ARBA" id="ARBA00004651"/>
    </source>
</evidence>
<evidence type="ECO:0000256" key="2">
    <source>
        <dbReference type="ARBA" id="ARBA00022475"/>
    </source>
</evidence>
<feature type="transmembrane region" description="Helical" evidence="6">
    <location>
        <begin position="158"/>
        <end position="176"/>
    </location>
</feature>
<keyword evidence="9" id="KW-1185">Reference proteome</keyword>
<dbReference type="AlphaFoldDB" id="A0A4R1BAJ8"/>
<protein>
    <recommendedName>
        <fullName evidence="6">TVP38/TMEM64 family membrane protein</fullName>
    </recommendedName>
</protein>
<feature type="domain" description="VTT" evidence="7">
    <location>
        <begin position="33"/>
        <end position="151"/>
    </location>
</feature>
<feature type="transmembrane region" description="Helical" evidence="6">
    <location>
        <begin position="12"/>
        <end position="37"/>
    </location>
</feature>
<evidence type="ECO:0000256" key="5">
    <source>
        <dbReference type="ARBA" id="ARBA00023136"/>
    </source>
</evidence>
<feature type="transmembrane region" description="Helical" evidence="6">
    <location>
        <begin position="43"/>
        <end position="70"/>
    </location>
</feature>
<dbReference type="InterPro" id="IPR015414">
    <property type="entry name" value="TMEM64"/>
</dbReference>
<evidence type="ECO:0000259" key="7">
    <source>
        <dbReference type="Pfam" id="PF09335"/>
    </source>
</evidence>
<keyword evidence="3 6" id="KW-0812">Transmembrane</keyword>
<evidence type="ECO:0000313" key="8">
    <source>
        <dbReference type="EMBL" id="TCJ13996.1"/>
    </source>
</evidence>
<evidence type="ECO:0000256" key="6">
    <source>
        <dbReference type="RuleBase" id="RU366058"/>
    </source>
</evidence>
<dbReference type="InterPro" id="IPR032816">
    <property type="entry name" value="VTT_dom"/>
</dbReference>
<dbReference type="Proteomes" id="UP000295334">
    <property type="component" value="Unassembled WGS sequence"/>
</dbReference>
<evidence type="ECO:0000256" key="3">
    <source>
        <dbReference type="ARBA" id="ARBA00022692"/>
    </source>
</evidence>
<dbReference type="OrthoDB" id="5471155at2"/>
<sequence>MQETLFALFQQHPGWAVAISLLVSTLVAVLGLVPSVFVTAANLAFFGFGGGLAVSFAGEAVGAVISFLLYRRGFRQRTAAALTRFPRLERLTAAQGREAFGLVLSLRLLPFVPSGLVTFAAAVGRISTGSFILASTIGKAPALVLEAYSVYEVGRFSGTGKVILVLAALALLFFVIRKTFAQPSKP</sequence>
<keyword evidence="2 6" id="KW-1003">Cell membrane</keyword>
<gene>
    <name evidence="8" type="ORF">EPD60_08245</name>
</gene>
<evidence type="ECO:0000313" key="9">
    <source>
        <dbReference type="Proteomes" id="UP000295334"/>
    </source>
</evidence>
<evidence type="ECO:0000256" key="4">
    <source>
        <dbReference type="ARBA" id="ARBA00022989"/>
    </source>
</evidence>
<dbReference type="PANTHER" id="PTHR12677:SF55">
    <property type="entry name" value="UNDECAPRENYL PHOSPHATE TRANSPORTER SAOUHSC_00901-RELATED"/>
    <property type="match status" value="1"/>
</dbReference>
<reference evidence="8 9" key="1">
    <citation type="submission" date="2019-03" db="EMBL/GenBank/DDBJ databases">
        <authorList>
            <person name="Kim M.K.M."/>
        </authorList>
    </citation>
    <scope>NUCLEOTIDE SEQUENCE [LARGE SCALE GENOMIC DNA]</scope>
    <source>
        <strain evidence="8 9">17J68-12</strain>
    </source>
</reference>
<comment type="caution">
    <text evidence="6">Lacks conserved residue(s) required for the propagation of feature annotation.</text>
</comment>
<comment type="similarity">
    <text evidence="6">Belongs to the TVP38/TMEM64 family.</text>
</comment>
<dbReference type="RefSeq" id="WP_131448683.1">
    <property type="nucleotide sequence ID" value="NZ_SJZI01000042.1"/>
</dbReference>
<comment type="caution">
    <text evidence="8">The sequence shown here is derived from an EMBL/GenBank/DDBJ whole genome shotgun (WGS) entry which is preliminary data.</text>
</comment>
<keyword evidence="5 6" id="KW-0472">Membrane</keyword>
<keyword evidence="4 6" id="KW-1133">Transmembrane helix</keyword>
<dbReference type="PANTHER" id="PTHR12677">
    <property type="entry name" value="GOLGI APPARATUS MEMBRANE PROTEIN TVP38-RELATED"/>
    <property type="match status" value="1"/>
</dbReference>
<dbReference type="Pfam" id="PF09335">
    <property type="entry name" value="VTT_dom"/>
    <property type="match status" value="1"/>
</dbReference>
<accession>A0A4R1BAJ8</accession>
<organism evidence="8 9">
    <name type="scientific">Flaviaesturariibacter flavus</name>
    <dbReference type="NCBI Taxonomy" id="2502780"/>
    <lineage>
        <taxon>Bacteria</taxon>
        <taxon>Pseudomonadati</taxon>
        <taxon>Bacteroidota</taxon>
        <taxon>Chitinophagia</taxon>
        <taxon>Chitinophagales</taxon>
        <taxon>Chitinophagaceae</taxon>
        <taxon>Flaviaestuariibacter</taxon>
    </lineage>
</organism>
<dbReference type="EMBL" id="SJZI01000042">
    <property type="protein sequence ID" value="TCJ13996.1"/>
    <property type="molecule type" value="Genomic_DNA"/>
</dbReference>
<proteinExistence type="inferred from homology"/>
<dbReference type="GO" id="GO:0005886">
    <property type="term" value="C:plasma membrane"/>
    <property type="evidence" value="ECO:0007669"/>
    <property type="project" value="UniProtKB-SubCell"/>
</dbReference>
<name>A0A4R1BAJ8_9BACT</name>
<comment type="subcellular location">
    <subcellularLocation>
        <location evidence="1 6">Cell membrane</location>
        <topology evidence="1 6">Multi-pass membrane protein</topology>
    </subcellularLocation>
</comment>